<proteinExistence type="predicted"/>
<dbReference type="GeneID" id="94302046"/>
<evidence type="ECO:0000313" key="1">
    <source>
        <dbReference type="EMBL" id="KAH0570049.1"/>
    </source>
</evidence>
<dbReference type="EMBL" id="AUWU02000008">
    <property type="protein sequence ID" value="KAH0570049.1"/>
    <property type="molecule type" value="Genomic_DNA"/>
</dbReference>
<comment type="caution">
    <text evidence="1">The sequence shown here is derived from an EMBL/GenBank/DDBJ whole genome shotgun (WGS) entry which is preliminary data.</text>
</comment>
<dbReference type="KEGG" id="ssao:94302046"/>
<accession>A0A9P8RUU0</accession>
<name>A0A9P8RUU0_9EUKA</name>
<keyword evidence="2" id="KW-1185">Reference proteome</keyword>
<organism evidence="1 2">
    <name type="scientific">Spironucleus salmonicida</name>
    <dbReference type="NCBI Taxonomy" id="348837"/>
    <lineage>
        <taxon>Eukaryota</taxon>
        <taxon>Metamonada</taxon>
        <taxon>Diplomonadida</taxon>
        <taxon>Hexamitidae</taxon>
        <taxon>Hexamitinae</taxon>
        <taxon>Spironucleus</taxon>
    </lineage>
</organism>
<protein>
    <submittedName>
        <fullName evidence="1">Uncharacterized protein</fullName>
    </submittedName>
</protein>
<sequence length="143" mass="16521">MQTWFQNINIIINNISPKIQSSDVDSRIDEINELRGNAIVDLQYVLSNQDQLQNTINSNNNSKDINLLLKACDALKLALNESTERVYQLTTQNKEILNENQLLRDKLNHLQLHTTNQLANARDDIVRQQKVIEEILKITDNLQ</sequence>
<dbReference type="Proteomes" id="UP000018208">
    <property type="component" value="Unassembled WGS sequence"/>
</dbReference>
<dbReference type="RefSeq" id="XP_067760822.1">
    <property type="nucleotide sequence ID" value="XM_067911800.1"/>
</dbReference>
<gene>
    <name evidence="1" type="ORF">SS50377_28023</name>
</gene>
<evidence type="ECO:0000313" key="2">
    <source>
        <dbReference type="Proteomes" id="UP000018208"/>
    </source>
</evidence>
<dbReference type="AlphaFoldDB" id="A0A9P8RUU0"/>
<reference evidence="1 2" key="1">
    <citation type="journal article" date="2014" name="PLoS Genet.">
        <title>The Genome of Spironucleus salmonicida Highlights a Fish Pathogen Adapted to Fluctuating Environments.</title>
        <authorList>
            <person name="Xu F."/>
            <person name="Jerlstrom-Hultqvist J."/>
            <person name="Einarsson E."/>
            <person name="Astvaldsson A."/>
            <person name="Svard S.G."/>
            <person name="Andersson J.O."/>
        </authorList>
    </citation>
    <scope>NUCLEOTIDE SEQUENCE [LARGE SCALE GENOMIC DNA]</scope>
    <source>
        <strain evidence="1 2">ATCC 50377</strain>
    </source>
</reference>